<evidence type="ECO:0000313" key="3">
    <source>
        <dbReference type="Proteomes" id="UP000267096"/>
    </source>
</evidence>
<evidence type="ECO:0000313" key="4">
    <source>
        <dbReference type="WBParaSite" id="ASIM_0000276001-mRNA-1"/>
    </source>
</evidence>
<feature type="compositionally biased region" description="Pro residues" evidence="1">
    <location>
        <begin position="10"/>
        <end position="26"/>
    </location>
</feature>
<evidence type="ECO:0000313" key="2">
    <source>
        <dbReference type="EMBL" id="VDK20248.1"/>
    </source>
</evidence>
<feature type="region of interest" description="Disordered" evidence="1">
    <location>
        <begin position="184"/>
        <end position="207"/>
    </location>
</feature>
<gene>
    <name evidence="2" type="ORF">ASIM_LOCUS2612</name>
</gene>
<feature type="compositionally biased region" description="Polar residues" evidence="1">
    <location>
        <begin position="59"/>
        <end position="85"/>
    </location>
</feature>
<dbReference type="Proteomes" id="UP000267096">
    <property type="component" value="Unassembled WGS sequence"/>
</dbReference>
<feature type="compositionally biased region" description="Basic and acidic residues" evidence="1">
    <location>
        <begin position="198"/>
        <end position="207"/>
    </location>
</feature>
<feature type="compositionally biased region" description="Low complexity" evidence="1">
    <location>
        <begin position="147"/>
        <end position="157"/>
    </location>
</feature>
<keyword evidence="3" id="KW-1185">Reference proteome</keyword>
<dbReference type="AlphaFoldDB" id="A0A0M3J5D0"/>
<dbReference type="EMBL" id="UYRR01003595">
    <property type="protein sequence ID" value="VDK20248.1"/>
    <property type="molecule type" value="Genomic_DNA"/>
</dbReference>
<evidence type="ECO:0000256" key="1">
    <source>
        <dbReference type="SAM" id="MobiDB-lite"/>
    </source>
</evidence>
<name>A0A0M3J5D0_ANISI</name>
<reference evidence="2 3" key="2">
    <citation type="submission" date="2018-11" db="EMBL/GenBank/DDBJ databases">
        <authorList>
            <consortium name="Pathogen Informatics"/>
        </authorList>
    </citation>
    <scope>NUCLEOTIDE SEQUENCE [LARGE SCALE GENOMIC DNA]</scope>
</reference>
<organism evidence="4">
    <name type="scientific">Anisakis simplex</name>
    <name type="common">Herring worm</name>
    <dbReference type="NCBI Taxonomy" id="6269"/>
    <lineage>
        <taxon>Eukaryota</taxon>
        <taxon>Metazoa</taxon>
        <taxon>Ecdysozoa</taxon>
        <taxon>Nematoda</taxon>
        <taxon>Chromadorea</taxon>
        <taxon>Rhabditida</taxon>
        <taxon>Spirurina</taxon>
        <taxon>Ascaridomorpha</taxon>
        <taxon>Ascaridoidea</taxon>
        <taxon>Anisakidae</taxon>
        <taxon>Anisakis</taxon>
        <taxon>Anisakis simplex complex</taxon>
    </lineage>
</organism>
<protein>
    <submittedName>
        <fullName evidence="4">Vegetative cell wall protein gp1-like</fullName>
    </submittedName>
</protein>
<feature type="region of interest" description="Disordered" evidence="1">
    <location>
        <begin position="1"/>
        <end position="161"/>
    </location>
</feature>
<feature type="compositionally biased region" description="Polar residues" evidence="1">
    <location>
        <begin position="184"/>
        <end position="195"/>
    </location>
</feature>
<feature type="compositionally biased region" description="Pro residues" evidence="1">
    <location>
        <begin position="40"/>
        <end position="54"/>
    </location>
</feature>
<proteinExistence type="predicted"/>
<feature type="compositionally biased region" description="Low complexity" evidence="1">
    <location>
        <begin position="107"/>
        <end position="120"/>
    </location>
</feature>
<feature type="compositionally biased region" description="Pro residues" evidence="1">
    <location>
        <begin position="126"/>
        <end position="137"/>
    </location>
</feature>
<reference evidence="4" key="1">
    <citation type="submission" date="2017-02" db="UniProtKB">
        <authorList>
            <consortium name="WormBaseParasite"/>
        </authorList>
    </citation>
    <scope>IDENTIFICATION</scope>
</reference>
<dbReference type="WBParaSite" id="ASIM_0000276001-mRNA-1">
    <property type="protein sequence ID" value="ASIM_0000276001-mRNA-1"/>
    <property type="gene ID" value="ASIM_0000276001"/>
</dbReference>
<sequence length="207" mass="21881">MPEGLSPQRKPIPPPRLPQGYKPPLPKRPDRILRAGALHLPPPDTAPPPRPPPRLTCAQAKSTTESSTGASSNSPTVQLSTSVDSTRLEAIVESPQLDEDSDAGDGIQSSQIISHSPSPHRCLSPRSPPKWPPPVPQKPKRLSVPNSSDMTSSSEISEAAVIGSNVPNTPVTFDNEMLKPLQPVATSSAGSSSGEYNHAFEDARSAS</sequence>
<accession>A0A0M3J5D0</accession>